<dbReference type="InterPro" id="IPR002355">
    <property type="entry name" value="Cu_oxidase_Cu_BS"/>
</dbReference>
<keyword evidence="3 8" id="KW-0732">Signal</keyword>
<dbReference type="Gene3D" id="2.60.40.420">
    <property type="entry name" value="Cupredoxins - blue copper proteins"/>
    <property type="match status" value="3"/>
</dbReference>
<feature type="region of interest" description="Disordered" evidence="6">
    <location>
        <begin position="545"/>
        <end position="567"/>
    </location>
</feature>
<dbReference type="GO" id="GO:0005507">
    <property type="term" value="F:copper ion binding"/>
    <property type="evidence" value="ECO:0007669"/>
    <property type="project" value="InterPro"/>
</dbReference>
<name>A0A3D8QKT7_9HELO</name>
<dbReference type="PROSITE" id="PS00080">
    <property type="entry name" value="MULTICOPPER_OXIDASE2"/>
    <property type="match status" value="1"/>
</dbReference>
<keyword evidence="2" id="KW-0479">Metal-binding</keyword>
<dbReference type="Proteomes" id="UP000256645">
    <property type="component" value="Unassembled WGS sequence"/>
</dbReference>
<dbReference type="InterPro" id="IPR033138">
    <property type="entry name" value="Cu_oxidase_CS"/>
</dbReference>
<keyword evidence="4" id="KW-0560">Oxidoreductase</keyword>
<evidence type="ECO:0000313" key="12">
    <source>
        <dbReference type="EMBL" id="RDW62443.1"/>
    </source>
</evidence>
<reference evidence="12 13" key="1">
    <citation type="journal article" date="2018" name="IMA Fungus">
        <title>IMA Genome-F 9: Draft genome sequence of Annulohypoxylon stygium, Aspergillus mulundensis, Berkeleyomyces basicola (syn. Thielaviopsis basicola), Ceratocystis smalleyi, two Cercospora beticola strains, Coleophoma cylindrospora, Fusarium fracticaudum, Phialophora cf. hyalina, and Morchella septimelata.</title>
        <authorList>
            <person name="Wingfield B.D."/>
            <person name="Bills G.F."/>
            <person name="Dong Y."/>
            <person name="Huang W."/>
            <person name="Nel W.J."/>
            <person name="Swalarsk-Parry B.S."/>
            <person name="Vaghefi N."/>
            <person name="Wilken P.M."/>
            <person name="An Z."/>
            <person name="de Beer Z.W."/>
            <person name="De Vos L."/>
            <person name="Chen L."/>
            <person name="Duong T.A."/>
            <person name="Gao Y."/>
            <person name="Hammerbacher A."/>
            <person name="Kikkert J.R."/>
            <person name="Li Y."/>
            <person name="Li H."/>
            <person name="Li K."/>
            <person name="Li Q."/>
            <person name="Liu X."/>
            <person name="Ma X."/>
            <person name="Naidoo K."/>
            <person name="Pethybridge S.J."/>
            <person name="Sun J."/>
            <person name="Steenkamp E.T."/>
            <person name="van der Nest M.A."/>
            <person name="van Wyk S."/>
            <person name="Wingfield M.J."/>
            <person name="Xiong C."/>
            <person name="Yue Q."/>
            <person name="Zhang X."/>
        </authorList>
    </citation>
    <scope>NUCLEOTIDE SEQUENCE [LARGE SCALE GENOMIC DNA]</scope>
    <source>
        <strain evidence="12 13">BP6252</strain>
    </source>
</reference>
<keyword evidence="5" id="KW-0186">Copper</keyword>
<evidence type="ECO:0000256" key="6">
    <source>
        <dbReference type="SAM" id="MobiDB-lite"/>
    </source>
</evidence>
<dbReference type="Pfam" id="PF07732">
    <property type="entry name" value="Cu-oxidase_3"/>
    <property type="match status" value="1"/>
</dbReference>
<dbReference type="STRING" id="1849047.A0A3D8QKT7"/>
<feature type="chain" id="PRO_5017660514" evidence="8">
    <location>
        <begin position="23"/>
        <end position="676"/>
    </location>
</feature>
<dbReference type="InterPro" id="IPR011707">
    <property type="entry name" value="Cu-oxidase-like_N"/>
</dbReference>
<feature type="domain" description="Plastocyanin-like" evidence="11">
    <location>
        <begin position="36"/>
        <end position="151"/>
    </location>
</feature>
<evidence type="ECO:0000256" key="4">
    <source>
        <dbReference type="ARBA" id="ARBA00023002"/>
    </source>
</evidence>
<protein>
    <submittedName>
        <fullName evidence="12">Uncharacterized protein</fullName>
    </submittedName>
</protein>
<dbReference type="GO" id="GO:0010106">
    <property type="term" value="P:cellular response to iron ion starvation"/>
    <property type="evidence" value="ECO:0007669"/>
    <property type="project" value="TreeGrafter"/>
</dbReference>
<evidence type="ECO:0000256" key="2">
    <source>
        <dbReference type="ARBA" id="ARBA00022723"/>
    </source>
</evidence>
<evidence type="ECO:0000259" key="9">
    <source>
        <dbReference type="Pfam" id="PF00394"/>
    </source>
</evidence>
<sequence>MAATTFLSRCFVSLLLWQTLWAGVAHGSTVTYDFNLTWVQAAPDGFARPVIGINNQWPLPQITASLGDVVVVNVVNQLGNQSSSLHFHGLFMNGTSRMDGPSMVNQCAIPPGGSFTYNFTVAQPGTYWYHSHTSSQYPDGLRGVLVVHDPKSPLRASYDAELVITLSDWYHRQMPDIMTTYLSADNRMASDPRPDSYLLNDTQDLRVAIQPGKTYLVRMVNMGALKAQKFWIEGHNLTVVEVDGVYVQPLETSVVSLATGQRLAFLVKTKEKSEAGRNFGMAATLDDAANSHTPSTSPEPPKVSGWLVYDSTADLPAVPLFPATLPLDDMSLIPLDEEPLLENPDVQISLVVNMKRLSDGVMHWLFNQTSYTSPNLPTLFSALSGENSNPNITLPFVLPHNAIVEISIANKHMSGHPVHLHGHTFQAVHRSGISGGGMMMSHEAYATGADVVATPRSPMRRDTFTVPGHGDATLRFRADNPGVWFFHCHMEWHAHSGLAMTFLEAPEVLRVEEPLTLLAKEGESNLRECVPTGLWEGLLATNESESSGISQEVNGESQAEKGETGRGRSSSLTVLESLIIGSIGVAIGILGFWFFKYGRKNIPRLGLPSQRHKRTYSLVSLTDKDEVAAFQRNEQFVIGDGDEVDNDDVYDRDEDDEQESWSSSKREARSGPYVKL</sequence>
<keyword evidence="7" id="KW-0812">Transmembrane</keyword>
<dbReference type="GO" id="GO:0004322">
    <property type="term" value="F:ferroxidase activity"/>
    <property type="evidence" value="ECO:0007669"/>
    <property type="project" value="TreeGrafter"/>
</dbReference>
<evidence type="ECO:0000313" key="13">
    <source>
        <dbReference type="Proteomes" id="UP000256645"/>
    </source>
</evidence>
<gene>
    <name evidence="12" type="ORF">BP6252_11876</name>
</gene>
<feature type="compositionally biased region" description="Acidic residues" evidence="6">
    <location>
        <begin position="640"/>
        <end position="659"/>
    </location>
</feature>
<dbReference type="Pfam" id="PF07731">
    <property type="entry name" value="Cu-oxidase_2"/>
    <property type="match status" value="1"/>
</dbReference>
<organism evidence="12 13">
    <name type="scientific">Coleophoma cylindrospora</name>
    <dbReference type="NCBI Taxonomy" id="1849047"/>
    <lineage>
        <taxon>Eukaryota</taxon>
        <taxon>Fungi</taxon>
        <taxon>Dikarya</taxon>
        <taxon>Ascomycota</taxon>
        <taxon>Pezizomycotina</taxon>
        <taxon>Leotiomycetes</taxon>
        <taxon>Helotiales</taxon>
        <taxon>Dermateaceae</taxon>
        <taxon>Coleophoma</taxon>
    </lineage>
</organism>
<evidence type="ECO:0000256" key="7">
    <source>
        <dbReference type="SAM" id="Phobius"/>
    </source>
</evidence>
<feature type="compositionally biased region" description="Polar residues" evidence="6">
    <location>
        <begin position="545"/>
        <end position="557"/>
    </location>
</feature>
<comment type="caution">
    <text evidence="12">The sequence shown here is derived from an EMBL/GenBank/DDBJ whole genome shotgun (WGS) entry which is preliminary data.</text>
</comment>
<feature type="transmembrane region" description="Helical" evidence="7">
    <location>
        <begin position="578"/>
        <end position="595"/>
    </location>
</feature>
<feature type="region of interest" description="Disordered" evidence="6">
    <location>
        <begin position="638"/>
        <end position="676"/>
    </location>
</feature>
<dbReference type="InterPro" id="IPR011706">
    <property type="entry name" value="Cu-oxidase_C"/>
</dbReference>
<keyword evidence="13" id="KW-1185">Reference proteome</keyword>
<dbReference type="CDD" id="cd13851">
    <property type="entry name" value="CuRO_1_Fet3p"/>
    <property type="match status" value="1"/>
</dbReference>
<dbReference type="Pfam" id="PF00394">
    <property type="entry name" value="Cu-oxidase"/>
    <property type="match status" value="1"/>
</dbReference>
<feature type="domain" description="Plastocyanin-like" evidence="10">
    <location>
        <begin position="371"/>
        <end position="507"/>
    </location>
</feature>
<evidence type="ECO:0000256" key="8">
    <source>
        <dbReference type="SAM" id="SignalP"/>
    </source>
</evidence>
<dbReference type="GO" id="GO:0033215">
    <property type="term" value="P:reductive iron assimilation"/>
    <property type="evidence" value="ECO:0007669"/>
    <property type="project" value="TreeGrafter"/>
</dbReference>
<evidence type="ECO:0000256" key="5">
    <source>
        <dbReference type="ARBA" id="ARBA00023008"/>
    </source>
</evidence>
<proteinExistence type="inferred from homology"/>
<feature type="signal peptide" evidence="8">
    <location>
        <begin position="1"/>
        <end position="22"/>
    </location>
</feature>
<dbReference type="PROSITE" id="PS00079">
    <property type="entry name" value="MULTICOPPER_OXIDASE1"/>
    <property type="match status" value="2"/>
</dbReference>
<dbReference type="EMBL" id="PDLM01000014">
    <property type="protein sequence ID" value="RDW62443.1"/>
    <property type="molecule type" value="Genomic_DNA"/>
</dbReference>
<evidence type="ECO:0000256" key="3">
    <source>
        <dbReference type="ARBA" id="ARBA00022729"/>
    </source>
</evidence>
<evidence type="ECO:0000259" key="10">
    <source>
        <dbReference type="Pfam" id="PF07731"/>
    </source>
</evidence>
<dbReference type="InterPro" id="IPR008972">
    <property type="entry name" value="Cupredoxin"/>
</dbReference>
<evidence type="ECO:0000259" key="11">
    <source>
        <dbReference type="Pfam" id="PF07732"/>
    </source>
</evidence>
<dbReference type="InterPro" id="IPR044130">
    <property type="entry name" value="CuRO_2_Fet3-like"/>
</dbReference>
<dbReference type="GO" id="GO:0033573">
    <property type="term" value="C:high-affinity iron permease complex"/>
    <property type="evidence" value="ECO:0007669"/>
    <property type="project" value="TreeGrafter"/>
</dbReference>
<accession>A0A3D8QKT7</accession>
<keyword evidence="7" id="KW-1133">Transmembrane helix</keyword>
<dbReference type="SUPFAM" id="SSF49503">
    <property type="entry name" value="Cupredoxins"/>
    <property type="match status" value="3"/>
</dbReference>
<dbReference type="AlphaFoldDB" id="A0A3D8QKT7"/>
<dbReference type="InterPro" id="IPR045087">
    <property type="entry name" value="Cu-oxidase_fam"/>
</dbReference>
<feature type="domain" description="Plastocyanin-like" evidence="9">
    <location>
        <begin position="161"/>
        <end position="310"/>
    </location>
</feature>
<dbReference type="PANTHER" id="PTHR11709">
    <property type="entry name" value="MULTI-COPPER OXIDASE"/>
    <property type="match status" value="1"/>
</dbReference>
<dbReference type="PANTHER" id="PTHR11709:SF361">
    <property type="entry name" value="IRON TRANSPORT MULTICOPPER OXIDASE FET3"/>
    <property type="match status" value="1"/>
</dbReference>
<evidence type="ECO:0000256" key="1">
    <source>
        <dbReference type="ARBA" id="ARBA00010609"/>
    </source>
</evidence>
<comment type="similarity">
    <text evidence="1">Belongs to the multicopper oxidase family.</text>
</comment>
<keyword evidence="7" id="KW-0472">Membrane</keyword>
<dbReference type="InterPro" id="IPR001117">
    <property type="entry name" value="Cu-oxidase_2nd"/>
</dbReference>
<dbReference type="CDD" id="cd13877">
    <property type="entry name" value="CuRO_2_Fet3p_like"/>
    <property type="match status" value="1"/>
</dbReference>
<dbReference type="OrthoDB" id="2121828at2759"/>